<dbReference type="InterPro" id="IPR003594">
    <property type="entry name" value="HATPase_dom"/>
</dbReference>
<dbReference type="PANTHER" id="PTHR43047">
    <property type="entry name" value="TWO-COMPONENT HISTIDINE PROTEIN KINASE"/>
    <property type="match status" value="1"/>
</dbReference>
<dbReference type="CDD" id="cd17546">
    <property type="entry name" value="REC_hyHK_CKI1_RcsC-like"/>
    <property type="match status" value="1"/>
</dbReference>
<evidence type="ECO:0000256" key="2">
    <source>
        <dbReference type="ARBA" id="ARBA00012438"/>
    </source>
</evidence>
<dbReference type="Gene3D" id="3.30.450.40">
    <property type="match status" value="1"/>
</dbReference>
<dbReference type="InterPro" id="IPR003661">
    <property type="entry name" value="HisK_dim/P_dom"/>
</dbReference>
<feature type="domain" description="Histidine kinase" evidence="8">
    <location>
        <begin position="180"/>
        <end position="398"/>
    </location>
</feature>
<dbReference type="EMBL" id="BSNM01000003">
    <property type="protein sequence ID" value="GLQ30216.1"/>
    <property type="molecule type" value="Genomic_DNA"/>
</dbReference>
<dbReference type="SMART" id="SM00065">
    <property type="entry name" value="GAF"/>
    <property type="match status" value="1"/>
</dbReference>
<dbReference type="SUPFAM" id="SSF55781">
    <property type="entry name" value="GAF domain-like"/>
    <property type="match status" value="1"/>
</dbReference>
<evidence type="ECO:0000256" key="5">
    <source>
        <dbReference type="ARBA" id="ARBA00022777"/>
    </source>
</evidence>
<dbReference type="SUPFAM" id="SSF47384">
    <property type="entry name" value="Homodimeric domain of signal transducing histidine kinase"/>
    <property type="match status" value="1"/>
</dbReference>
<keyword evidence="6" id="KW-0902">Two-component regulatory system</keyword>
<dbReference type="Pfam" id="PF02518">
    <property type="entry name" value="HATPase_c"/>
    <property type="match status" value="1"/>
</dbReference>
<protein>
    <recommendedName>
        <fullName evidence="2">histidine kinase</fullName>
        <ecNumber evidence="2">2.7.13.3</ecNumber>
    </recommendedName>
</protein>
<dbReference type="InterPro" id="IPR011006">
    <property type="entry name" value="CheY-like_superfamily"/>
</dbReference>
<evidence type="ECO:0000256" key="7">
    <source>
        <dbReference type="PROSITE-ProRule" id="PRU00169"/>
    </source>
</evidence>
<dbReference type="InterPro" id="IPR004358">
    <property type="entry name" value="Sig_transdc_His_kin-like_C"/>
</dbReference>
<dbReference type="PROSITE" id="PS50109">
    <property type="entry name" value="HIS_KIN"/>
    <property type="match status" value="1"/>
</dbReference>
<keyword evidence="4" id="KW-0808">Transferase</keyword>
<feature type="modified residue" description="4-aspartylphosphate" evidence="7">
    <location>
        <position position="470"/>
    </location>
</feature>
<dbReference type="Pfam" id="PF01590">
    <property type="entry name" value="GAF"/>
    <property type="match status" value="1"/>
</dbReference>
<evidence type="ECO:0000313" key="10">
    <source>
        <dbReference type="EMBL" id="GLQ30216.1"/>
    </source>
</evidence>
<keyword evidence="11" id="KW-1185">Reference proteome</keyword>
<comment type="catalytic activity">
    <reaction evidence="1">
        <text>ATP + protein L-histidine = ADP + protein N-phospho-L-histidine.</text>
        <dbReference type="EC" id="2.7.13.3"/>
    </reaction>
</comment>
<evidence type="ECO:0000259" key="8">
    <source>
        <dbReference type="PROSITE" id="PS50109"/>
    </source>
</evidence>
<keyword evidence="5" id="KW-0418">Kinase</keyword>
<dbReference type="InterPro" id="IPR036097">
    <property type="entry name" value="HisK_dim/P_sf"/>
</dbReference>
<dbReference type="SMART" id="SM00387">
    <property type="entry name" value="HATPase_c"/>
    <property type="match status" value="1"/>
</dbReference>
<dbReference type="SUPFAM" id="SSF52172">
    <property type="entry name" value="CheY-like"/>
    <property type="match status" value="1"/>
</dbReference>
<evidence type="ECO:0000256" key="1">
    <source>
        <dbReference type="ARBA" id="ARBA00000085"/>
    </source>
</evidence>
<evidence type="ECO:0000256" key="6">
    <source>
        <dbReference type="ARBA" id="ARBA00023012"/>
    </source>
</evidence>
<evidence type="ECO:0000313" key="11">
    <source>
        <dbReference type="Proteomes" id="UP001161389"/>
    </source>
</evidence>
<dbReference type="SMART" id="SM00448">
    <property type="entry name" value="REC"/>
    <property type="match status" value="1"/>
</dbReference>
<dbReference type="PRINTS" id="PR00344">
    <property type="entry name" value="BCTRLSENSOR"/>
</dbReference>
<dbReference type="PROSITE" id="PS50110">
    <property type="entry name" value="RESPONSE_REGULATORY"/>
    <property type="match status" value="1"/>
</dbReference>
<dbReference type="Proteomes" id="UP001161389">
    <property type="component" value="Unassembled WGS sequence"/>
</dbReference>
<dbReference type="RefSeq" id="WP_284378814.1">
    <property type="nucleotide sequence ID" value="NZ_BSNM01000003.1"/>
</dbReference>
<dbReference type="FunFam" id="1.10.287.130:FF:000001">
    <property type="entry name" value="Two-component sensor histidine kinase"/>
    <property type="match status" value="1"/>
</dbReference>
<dbReference type="InterPro" id="IPR005467">
    <property type="entry name" value="His_kinase_dom"/>
</dbReference>
<dbReference type="InterPro" id="IPR001789">
    <property type="entry name" value="Sig_transdc_resp-reg_receiver"/>
</dbReference>
<dbReference type="InterPro" id="IPR029016">
    <property type="entry name" value="GAF-like_dom_sf"/>
</dbReference>
<gene>
    <name evidence="10" type="ORF">GCM10007876_06940</name>
</gene>
<dbReference type="Pfam" id="PF00512">
    <property type="entry name" value="HisKA"/>
    <property type="match status" value="1"/>
</dbReference>
<dbReference type="Pfam" id="PF00072">
    <property type="entry name" value="Response_reg"/>
    <property type="match status" value="1"/>
</dbReference>
<dbReference type="GO" id="GO:0000155">
    <property type="term" value="F:phosphorelay sensor kinase activity"/>
    <property type="evidence" value="ECO:0007669"/>
    <property type="project" value="InterPro"/>
</dbReference>
<dbReference type="InterPro" id="IPR036890">
    <property type="entry name" value="HATPase_C_sf"/>
</dbReference>
<reference evidence="10" key="2">
    <citation type="submission" date="2023-01" db="EMBL/GenBank/DDBJ databases">
        <title>Draft genome sequence of Litoribrevibacter albus strain NBRC 110071.</title>
        <authorList>
            <person name="Sun Q."/>
            <person name="Mori K."/>
        </authorList>
    </citation>
    <scope>NUCLEOTIDE SEQUENCE</scope>
    <source>
        <strain evidence="10">NBRC 110071</strain>
    </source>
</reference>
<organism evidence="10 11">
    <name type="scientific">Litoribrevibacter albus</name>
    <dbReference type="NCBI Taxonomy" id="1473156"/>
    <lineage>
        <taxon>Bacteria</taxon>
        <taxon>Pseudomonadati</taxon>
        <taxon>Pseudomonadota</taxon>
        <taxon>Gammaproteobacteria</taxon>
        <taxon>Oceanospirillales</taxon>
        <taxon>Oceanospirillaceae</taxon>
        <taxon>Litoribrevibacter</taxon>
    </lineage>
</organism>
<dbReference type="SUPFAM" id="SSF55874">
    <property type="entry name" value="ATPase domain of HSP90 chaperone/DNA topoisomerase II/histidine kinase"/>
    <property type="match status" value="1"/>
</dbReference>
<evidence type="ECO:0000256" key="3">
    <source>
        <dbReference type="ARBA" id="ARBA00022553"/>
    </source>
</evidence>
<dbReference type="InterPro" id="IPR003018">
    <property type="entry name" value="GAF"/>
</dbReference>
<dbReference type="AlphaFoldDB" id="A0AA37S6Z3"/>
<dbReference type="Gene3D" id="3.40.50.2300">
    <property type="match status" value="1"/>
</dbReference>
<proteinExistence type="predicted"/>
<dbReference type="SMART" id="SM00388">
    <property type="entry name" value="HisKA"/>
    <property type="match status" value="1"/>
</dbReference>
<dbReference type="CDD" id="cd00082">
    <property type="entry name" value="HisKA"/>
    <property type="match status" value="1"/>
</dbReference>
<name>A0AA37S6Z3_9GAMM</name>
<reference evidence="10" key="1">
    <citation type="journal article" date="2014" name="Int. J. Syst. Evol. Microbiol.">
        <title>Complete genome sequence of Corynebacterium casei LMG S-19264T (=DSM 44701T), isolated from a smear-ripened cheese.</title>
        <authorList>
            <consortium name="US DOE Joint Genome Institute (JGI-PGF)"/>
            <person name="Walter F."/>
            <person name="Albersmeier A."/>
            <person name="Kalinowski J."/>
            <person name="Ruckert C."/>
        </authorList>
    </citation>
    <scope>NUCLEOTIDE SEQUENCE</scope>
    <source>
        <strain evidence="10">NBRC 110071</strain>
    </source>
</reference>
<feature type="domain" description="Response regulatory" evidence="9">
    <location>
        <begin position="421"/>
        <end position="535"/>
    </location>
</feature>
<accession>A0AA37S6Z3</accession>
<comment type="caution">
    <text evidence="10">The sequence shown here is derived from an EMBL/GenBank/DDBJ whole genome shotgun (WGS) entry which is preliminary data.</text>
</comment>
<dbReference type="Gene3D" id="3.30.565.10">
    <property type="entry name" value="Histidine kinase-like ATPase, C-terminal domain"/>
    <property type="match status" value="1"/>
</dbReference>
<evidence type="ECO:0000256" key="4">
    <source>
        <dbReference type="ARBA" id="ARBA00022679"/>
    </source>
</evidence>
<sequence length="538" mass="60469">MISAPHTLDESSRLQALYDYDVLDTEAEQVFDDLTQLASEICDTPIALISLIDPDRQWFKSKVGIDASETSRDIAFCAHAIHQHDIFEIPDATKDERFHDNPLVTQAPDIRFYAGTPLISHSGHAIGTLCTIDRVPKQLSQHQRNALEILGRSVIAQLELRLKVKQLRQADQQKTDFLANISHELRTPLNAIIGFSNILSQKAESLNVAEKYKQYIRNIQISGDRLLKLVNSVLDITKIEEGKMEVENRVIHTREFFQSINDILMIKAKERGVKLKLFVDVNVPPNLYLDDYKLAQIMINLINNSIKFTEAGKFVCVEVNYNDQFHIKVIDQGIGISDADQQKLFNKFLQVGRNKCREGTGLGLSITKGLVDLLEGSIQVSSTLGQGTTFQVSFPVLPLPDESEPPVISDSKLQFTPSKRRILLVEDTVLNQEVAKAIFESMNCPLEVVGTGEDAIEVAKQHHYDLIMMDLQLPDLSGDEVADRIKHIQPKTPIIAFSANVFGNSAMELQERGYSGYLTKPIELNKLIQTLNAHLSYR</sequence>
<keyword evidence="3 7" id="KW-0597">Phosphoprotein</keyword>
<evidence type="ECO:0000259" key="9">
    <source>
        <dbReference type="PROSITE" id="PS50110"/>
    </source>
</evidence>
<dbReference type="Gene3D" id="1.10.287.130">
    <property type="match status" value="1"/>
</dbReference>
<dbReference type="EC" id="2.7.13.3" evidence="2"/>